<feature type="transmembrane region" description="Helical" evidence="6">
    <location>
        <begin position="240"/>
        <end position="265"/>
    </location>
</feature>
<dbReference type="Pfam" id="PF04932">
    <property type="entry name" value="Wzy_C"/>
    <property type="match status" value="1"/>
</dbReference>
<evidence type="ECO:0000256" key="3">
    <source>
        <dbReference type="ARBA" id="ARBA00022989"/>
    </source>
</evidence>
<feature type="transmembrane region" description="Helical" evidence="6">
    <location>
        <begin position="309"/>
        <end position="329"/>
    </location>
</feature>
<proteinExistence type="predicted"/>
<feature type="transmembrane region" description="Helical" evidence="6">
    <location>
        <begin position="444"/>
        <end position="471"/>
    </location>
</feature>
<dbReference type="PANTHER" id="PTHR37422:SF13">
    <property type="entry name" value="LIPOPOLYSACCHARIDE BIOSYNTHESIS PROTEIN PA4999-RELATED"/>
    <property type="match status" value="1"/>
</dbReference>
<feature type="transmembrane region" description="Helical" evidence="6">
    <location>
        <begin position="272"/>
        <end position="289"/>
    </location>
</feature>
<organism evidence="9 10">
    <name type="scientific">Paenibacillus lutrae</name>
    <dbReference type="NCBI Taxonomy" id="2078573"/>
    <lineage>
        <taxon>Bacteria</taxon>
        <taxon>Bacillati</taxon>
        <taxon>Bacillota</taxon>
        <taxon>Bacilli</taxon>
        <taxon>Bacillales</taxon>
        <taxon>Paenibacillaceae</taxon>
        <taxon>Paenibacillus</taxon>
    </lineage>
</organism>
<dbReference type="GO" id="GO:0016020">
    <property type="term" value="C:membrane"/>
    <property type="evidence" value="ECO:0007669"/>
    <property type="project" value="UniProtKB-SubCell"/>
</dbReference>
<dbReference type="RefSeq" id="WP_157337851.1">
    <property type="nucleotide sequence ID" value="NZ_RHLK01000012.1"/>
</dbReference>
<feature type="transmembrane region" description="Helical" evidence="6">
    <location>
        <begin position="202"/>
        <end position="220"/>
    </location>
</feature>
<dbReference type="EMBL" id="RHLK01000012">
    <property type="protein sequence ID" value="MVP01452.1"/>
    <property type="molecule type" value="Genomic_DNA"/>
</dbReference>
<feature type="transmembrane region" description="Helical" evidence="6">
    <location>
        <begin position="349"/>
        <end position="371"/>
    </location>
</feature>
<dbReference type="GO" id="GO:0016874">
    <property type="term" value="F:ligase activity"/>
    <property type="evidence" value="ECO:0007669"/>
    <property type="project" value="UniProtKB-KW"/>
</dbReference>
<evidence type="ECO:0000256" key="6">
    <source>
        <dbReference type="SAM" id="Phobius"/>
    </source>
</evidence>
<feature type="transmembrane region" description="Helical" evidence="6">
    <location>
        <begin position="483"/>
        <end position="501"/>
    </location>
</feature>
<feature type="transmembrane region" description="Helical" evidence="6">
    <location>
        <begin position="507"/>
        <end position="525"/>
    </location>
</feature>
<keyword evidence="9" id="KW-0436">Ligase</keyword>
<feature type="region of interest" description="Disordered" evidence="5">
    <location>
        <begin position="793"/>
        <end position="819"/>
    </location>
</feature>
<feature type="transmembrane region" description="Helical" evidence="6">
    <location>
        <begin position="58"/>
        <end position="76"/>
    </location>
</feature>
<evidence type="ECO:0000259" key="7">
    <source>
        <dbReference type="Pfam" id="PF04932"/>
    </source>
</evidence>
<dbReference type="InterPro" id="IPR021797">
    <property type="entry name" value="Wzy_C_2"/>
</dbReference>
<protein>
    <submittedName>
        <fullName evidence="9">O-antigen ligase domain-containing protein</fullName>
    </submittedName>
</protein>
<feature type="transmembrane region" description="Helical" evidence="6">
    <location>
        <begin position="537"/>
        <end position="560"/>
    </location>
</feature>
<keyword evidence="4 6" id="KW-0472">Membrane</keyword>
<dbReference type="Gene3D" id="1.25.40.10">
    <property type="entry name" value="Tetratricopeptide repeat domain"/>
    <property type="match status" value="1"/>
</dbReference>
<reference evidence="9 10" key="1">
    <citation type="journal article" date="2019" name="Microorganisms">
        <title>Paenibacillus lutrae sp. nov., A Chitinolytic Species Isolated from A River Otter in Castril Natural Park, Granada, Spain.</title>
        <authorList>
            <person name="Rodriguez M."/>
            <person name="Reina J.C."/>
            <person name="Bejar V."/>
            <person name="Llamas I."/>
        </authorList>
    </citation>
    <scope>NUCLEOTIDE SEQUENCE [LARGE SCALE GENOMIC DNA]</scope>
    <source>
        <strain evidence="9 10">N10</strain>
    </source>
</reference>
<gene>
    <name evidence="9" type="ORF">EDM21_18300</name>
</gene>
<dbReference type="Proteomes" id="UP000490800">
    <property type="component" value="Unassembled WGS sequence"/>
</dbReference>
<name>A0A7X3FKU1_9BACL</name>
<dbReference type="InterPro" id="IPR051533">
    <property type="entry name" value="WaaL-like"/>
</dbReference>
<dbReference type="InterPro" id="IPR007016">
    <property type="entry name" value="O-antigen_ligase-rel_domated"/>
</dbReference>
<dbReference type="AlphaFoldDB" id="A0A7X3FKU1"/>
<evidence type="ECO:0000259" key="8">
    <source>
        <dbReference type="Pfam" id="PF11846"/>
    </source>
</evidence>
<accession>A0A7X3FKU1</accession>
<keyword evidence="2 6" id="KW-0812">Transmembrane</keyword>
<comment type="caution">
    <text evidence="9">The sequence shown here is derived from an EMBL/GenBank/DDBJ whole genome shotgun (WGS) entry which is preliminary data.</text>
</comment>
<dbReference type="Pfam" id="PF11846">
    <property type="entry name" value="Wzy_C_2"/>
    <property type="match status" value="1"/>
</dbReference>
<feature type="transmembrane region" description="Helical" evidence="6">
    <location>
        <begin position="20"/>
        <end position="38"/>
    </location>
</feature>
<dbReference type="OrthoDB" id="1808577at2"/>
<feature type="domain" description="O-antigen ligase-related" evidence="7">
    <location>
        <begin position="306"/>
        <end position="459"/>
    </location>
</feature>
<sequence length="819" mass="92428">MYAYKKPKLDEREQAERSSIIFWLLIGFASLFLFWAPFQKALFNGNSLDFERPIYSAVVWASIFLLMIAVYFFYFWKLRDRKDLLSILIFLLPLCYLISLVPAASAYTGQNLLLIQIVQVTLFLIGAYLTTSVIGNRIIQTVLLTSGYVIVLFGLLNWLGNGQLAGTLVSWFAPVDAARGIYQDAVMTDSNGLRLASVFQYANTYAGFLIALWGCGLFLVSKNRKWPQVLIHSWMLVPVLVSFMLTLSRGALIFLPAVFFLILIFQKPSRQILLLIHLILSTLASFAVLNKVTTIGIDVNKQFSASLSAQGWLLLLGAGLVYAILALLVQRFAAPALESKLETFSARKWARMTIPGGSILLGILGFIILMATPLKNILPDNVRIRIETINFSQHSVLERFTFYKDAMKLFADYPLFGAGGGAWSALYEQYQNNPYTSRQAHNFFLQYLVEVGAVGFIVLAGLLIAIFTFYIRTYFRSSENERDSHFLYFIFASAILAHSMIDFDISYVYMGALLFICLGGMLSKVKTKEFSKQVSAVRYAFPAAMIILSIVVLFVSVRYLTANSSYAKALEVAKTSQNYTDIVTPLNNALELRPNHPEYILVKTDMLAQLYEQDKNEDFYTEQKALIEQARKKEPNNKFLLDRQIRLLQAKGQRDEAAELIGTALQKYPWDISFYERMIQYEVSTGFQGYQAKDKAKAEKSWNEAAKVYQEVLDRKVHLSKLPEGQLQGRDFDVTAAMRLSIGQMLFAQGKYAETEAELKPVVSSELKDSSEQTGIRYYLAALKLQNKTDQTALDKAKGQSPTVQQEVDQIIASSPPLK</sequence>
<feature type="transmembrane region" description="Helical" evidence="6">
    <location>
        <begin position="113"/>
        <end position="131"/>
    </location>
</feature>
<feature type="transmembrane region" description="Helical" evidence="6">
    <location>
        <begin position="88"/>
        <end position="107"/>
    </location>
</feature>
<evidence type="ECO:0000256" key="2">
    <source>
        <dbReference type="ARBA" id="ARBA00022692"/>
    </source>
</evidence>
<keyword evidence="3 6" id="KW-1133">Transmembrane helix</keyword>
<dbReference type="SUPFAM" id="SSF48452">
    <property type="entry name" value="TPR-like"/>
    <property type="match status" value="1"/>
</dbReference>
<evidence type="ECO:0000256" key="5">
    <source>
        <dbReference type="SAM" id="MobiDB-lite"/>
    </source>
</evidence>
<evidence type="ECO:0000313" key="10">
    <source>
        <dbReference type="Proteomes" id="UP000490800"/>
    </source>
</evidence>
<feature type="domain" description="Virulence factor membrane-bound polymerase C-terminal" evidence="8">
    <location>
        <begin position="495"/>
        <end position="669"/>
    </location>
</feature>
<dbReference type="PANTHER" id="PTHR37422">
    <property type="entry name" value="TEICHURONIC ACID BIOSYNTHESIS PROTEIN TUAE"/>
    <property type="match status" value="1"/>
</dbReference>
<evidence type="ECO:0000256" key="1">
    <source>
        <dbReference type="ARBA" id="ARBA00004141"/>
    </source>
</evidence>
<keyword evidence="10" id="KW-1185">Reference proteome</keyword>
<feature type="transmembrane region" description="Helical" evidence="6">
    <location>
        <begin position="138"/>
        <end position="158"/>
    </location>
</feature>
<evidence type="ECO:0000256" key="4">
    <source>
        <dbReference type="ARBA" id="ARBA00023136"/>
    </source>
</evidence>
<dbReference type="InterPro" id="IPR011990">
    <property type="entry name" value="TPR-like_helical_dom_sf"/>
</dbReference>
<comment type="subcellular location">
    <subcellularLocation>
        <location evidence="1">Membrane</location>
        <topology evidence="1">Multi-pass membrane protein</topology>
    </subcellularLocation>
</comment>
<evidence type="ECO:0000313" key="9">
    <source>
        <dbReference type="EMBL" id="MVP01452.1"/>
    </source>
</evidence>